<dbReference type="Gene3D" id="1.10.260.40">
    <property type="entry name" value="lambda repressor-like DNA-binding domains"/>
    <property type="match status" value="1"/>
</dbReference>
<name>A0A2A5B317_9GAMM</name>
<dbReference type="InterPro" id="IPR010982">
    <property type="entry name" value="Lambda_DNA-bd_dom_sf"/>
</dbReference>
<dbReference type="PROSITE" id="PS50943">
    <property type="entry name" value="HTH_CROC1"/>
    <property type="match status" value="1"/>
</dbReference>
<evidence type="ECO:0000259" key="2">
    <source>
        <dbReference type="PROSITE" id="PS50943"/>
    </source>
</evidence>
<keyword evidence="1" id="KW-0238">DNA-binding</keyword>
<dbReference type="InterPro" id="IPR013430">
    <property type="entry name" value="Toxin_antidote_HigA"/>
</dbReference>
<reference evidence="4" key="1">
    <citation type="submission" date="2017-08" db="EMBL/GenBank/DDBJ databases">
        <title>A dynamic microbial community with high functional redundancy inhabits the cold, oxic subseafloor aquifer.</title>
        <authorList>
            <person name="Tully B.J."/>
            <person name="Wheat C.G."/>
            <person name="Glazer B.T."/>
            <person name="Huber J.A."/>
        </authorList>
    </citation>
    <scope>NUCLEOTIDE SEQUENCE [LARGE SCALE GENOMIC DNA]</scope>
</reference>
<dbReference type="GO" id="GO:0003677">
    <property type="term" value="F:DNA binding"/>
    <property type="evidence" value="ECO:0007669"/>
    <property type="project" value="UniProtKB-KW"/>
</dbReference>
<evidence type="ECO:0000256" key="1">
    <source>
        <dbReference type="ARBA" id="ARBA00023125"/>
    </source>
</evidence>
<organism evidence="3 4">
    <name type="scientific">SAR86 cluster bacterium</name>
    <dbReference type="NCBI Taxonomy" id="2030880"/>
    <lineage>
        <taxon>Bacteria</taxon>
        <taxon>Pseudomonadati</taxon>
        <taxon>Pseudomonadota</taxon>
        <taxon>Gammaproteobacteria</taxon>
        <taxon>SAR86 cluster</taxon>
    </lineage>
</organism>
<dbReference type="NCBIfam" id="TIGR02607">
    <property type="entry name" value="antidote_HigA"/>
    <property type="match status" value="1"/>
</dbReference>
<dbReference type="CDD" id="cd00093">
    <property type="entry name" value="HTH_XRE"/>
    <property type="match status" value="1"/>
</dbReference>
<dbReference type="Proteomes" id="UP000218327">
    <property type="component" value="Unassembled WGS sequence"/>
</dbReference>
<protein>
    <submittedName>
        <fullName evidence="3">Addiction module antidote protein, HigA family</fullName>
    </submittedName>
</protein>
<dbReference type="InterPro" id="IPR001387">
    <property type="entry name" value="Cro/C1-type_HTH"/>
</dbReference>
<dbReference type="PANTHER" id="PTHR36924">
    <property type="entry name" value="ANTITOXIN HIGA-1"/>
    <property type="match status" value="1"/>
</dbReference>
<evidence type="ECO:0000313" key="4">
    <source>
        <dbReference type="Proteomes" id="UP000218327"/>
    </source>
</evidence>
<feature type="domain" description="HTH cro/C1-type" evidence="2">
    <location>
        <begin position="22"/>
        <end position="68"/>
    </location>
</feature>
<proteinExistence type="predicted"/>
<evidence type="ECO:0000313" key="3">
    <source>
        <dbReference type="EMBL" id="PCJ25865.1"/>
    </source>
</evidence>
<dbReference type="PANTHER" id="PTHR36924:SF1">
    <property type="entry name" value="ANTITOXIN HIGA-1"/>
    <property type="match status" value="1"/>
</dbReference>
<sequence>MRKLQPVSPGELLKEEFLDPMGISQYRLAKEIEVPAQRVGAIVSGKRSVSADTDLRLCKFFGLTNGYWLRAQAAFDTEIAEDELATELKHIRPWRETNLASHGT</sequence>
<dbReference type="Pfam" id="PF01381">
    <property type="entry name" value="HTH_3"/>
    <property type="match status" value="1"/>
</dbReference>
<accession>A0A2A5B317</accession>
<dbReference type="SUPFAM" id="SSF47413">
    <property type="entry name" value="lambda repressor-like DNA-binding domains"/>
    <property type="match status" value="1"/>
</dbReference>
<dbReference type="EMBL" id="NVVJ01000014">
    <property type="protein sequence ID" value="PCJ25865.1"/>
    <property type="molecule type" value="Genomic_DNA"/>
</dbReference>
<comment type="caution">
    <text evidence="3">The sequence shown here is derived from an EMBL/GenBank/DDBJ whole genome shotgun (WGS) entry which is preliminary data.</text>
</comment>
<dbReference type="AlphaFoldDB" id="A0A2A5B317"/>
<dbReference type="SMART" id="SM00530">
    <property type="entry name" value="HTH_XRE"/>
    <property type="match status" value="1"/>
</dbReference>
<gene>
    <name evidence="3" type="primary">higA</name>
    <name evidence="3" type="ORF">COA96_06350</name>
</gene>